<dbReference type="Proteomes" id="UP000593560">
    <property type="component" value="Unassembled WGS sequence"/>
</dbReference>
<feature type="non-terminal residue" evidence="1">
    <location>
        <position position="1"/>
    </location>
</feature>
<dbReference type="EMBL" id="JABFAD010000003">
    <property type="protein sequence ID" value="MBA0794850.1"/>
    <property type="molecule type" value="Genomic_DNA"/>
</dbReference>
<name>A0A7J9GB91_9ROSI</name>
<organism evidence="1 2">
    <name type="scientific">Gossypium harknessii</name>
    <dbReference type="NCBI Taxonomy" id="34285"/>
    <lineage>
        <taxon>Eukaryota</taxon>
        <taxon>Viridiplantae</taxon>
        <taxon>Streptophyta</taxon>
        <taxon>Embryophyta</taxon>
        <taxon>Tracheophyta</taxon>
        <taxon>Spermatophyta</taxon>
        <taxon>Magnoliopsida</taxon>
        <taxon>eudicotyledons</taxon>
        <taxon>Gunneridae</taxon>
        <taxon>Pentapetalae</taxon>
        <taxon>rosids</taxon>
        <taxon>malvids</taxon>
        <taxon>Malvales</taxon>
        <taxon>Malvaceae</taxon>
        <taxon>Malvoideae</taxon>
        <taxon>Gossypium</taxon>
    </lineage>
</organism>
<comment type="caution">
    <text evidence="1">The sequence shown here is derived from an EMBL/GenBank/DDBJ whole genome shotgun (WGS) entry which is preliminary data.</text>
</comment>
<gene>
    <name evidence="1" type="ORF">Gohar_019135</name>
</gene>
<evidence type="ECO:0008006" key="3">
    <source>
        <dbReference type="Google" id="ProtNLM"/>
    </source>
</evidence>
<evidence type="ECO:0000313" key="1">
    <source>
        <dbReference type="EMBL" id="MBA0794850.1"/>
    </source>
</evidence>
<reference evidence="1 2" key="1">
    <citation type="journal article" date="2019" name="Genome Biol. Evol.">
        <title>Insights into the evolution of the New World diploid cottons (Gossypium, subgenus Houzingenia) based on genome sequencing.</title>
        <authorList>
            <person name="Grover C.E."/>
            <person name="Arick M.A. 2nd"/>
            <person name="Thrash A."/>
            <person name="Conover J.L."/>
            <person name="Sanders W.S."/>
            <person name="Peterson D.G."/>
            <person name="Frelichowski J.E."/>
            <person name="Scheffler J.A."/>
            <person name="Scheffler B.E."/>
            <person name="Wendel J.F."/>
        </authorList>
    </citation>
    <scope>NUCLEOTIDE SEQUENCE [LARGE SCALE GENOMIC DNA]</scope>
    <source>
        <strain evidence="1">0</strain>
        <tissue evidence="1">Leaf</tissue>
    </source>
</reference>
<keyword evidence="2" id="KW-1185">Reference proteome</keyword>
<sequence>IEQIVCKSRTKNSWQRLEPRWVNINIDGSTLMSRQRAAIGGALRGLSRGCLVGFEMVTSMADIFQIEV</sequence>
<dbReference type="AlphaFoldDB" id="A0A7J9GB91"/>
<proteinExistence type="predicted"/>
<protein>
    <recommendedName>
        <fullName evidence="3">RNase H type-1 domain-containing protein</fullName>
    </recommendedName>
</protein>
<evidence type="ECO:0000313" key="2">
    <source>
        <dbReference type="Proteomes" id="UP000593560"/>
    </source>
</evidence>
<accession>A0A7J9GB91</accession>